<feature type="transmembrane region" description="Helical" evidence="5">
    <location>
        <begin position="33"/>
        <end position="54"/>
    </location>
</feature>
<keyword evidence="2 5" id="KW-0812">Transmembrane</keyword>
<evidence type="ECO:0000256" key="5">
    <source>
        <dbReference type="SAM" id="Phobius"/>
    </source>
</evidence>
<feature type="transmembrane region" description="Helical" evidence="5">
    <location>
        <begin position="113"/>
        <end position="130"/>
    </location>
</feature>
<dbReference type="InterPro" id="IPR025256">
    <property type="entry name" value="TM7S3/TM198-like_dom"/>
</dbReference>
<proteinExistence type="predicted"/>
<feature type="domain" description="TM7S3/TM198-like" evidence="6">
    <location>
        <begin position="14"/>
        <end position="156"/>
    </location>
</feature>
<gene>
    <name evidence="7" type="ORF">G3RUM_00591</name>
</gene>
<accession>A0ABY0FL19</accession>
<dbReference type="Proteomes" id="UP001191019">
    <property type="component" value="Unassembled WGS sequence"/>
</dbReference>
<keyword evidence="4 5" id="KW-0472">Membrane</keyword>
<keyword evidence="8" id="KW-1185">Reference proteome</keyword>
<sequence length="188" mass="20227">MNLDFSNLGTPEMIIMAAAGLALLFFGYRIKKIAFFIIWFILGYNLMTFLMPTVNNLVPQIAESNLYQMLLPIGGGLLLALLGFSIEKLCVGGICFALIMVITVRYFGAEMQTLAIGGVIGVIAAGAAVMMMKPATIIATATAGAYALTLAILTLFPDISKETYYFIILGGLDAIGSVFQFLTAKRIM</sequence>
<feature type="transmembrane region" description="Helical" evidence="5">
    <location>
        <begin position="6"/>
        <end position="26"/>
    </location>
</feature>
<evidence type="ECO:0000313" key="8">
    <source>
        <dbReference type="Proteomes" id="UP001191019"/>
    </source>
</evidence>
<comment type="caution">
    <text evidence="7">The sequence shown here is derived from an EMBL/GenBank/DDBJ whole genome shotgun (WGS) entry which is preliminary data.</text>
</comment>
<keyword evidence="3 5" id="KW-1133">Transmembrane helix</keyword>
<feature type="transmembrane region" description="Helical" evidence="5">
    <location>
        <begin position="137"/>
        <end position="157"/>
    </location>
</feature>
<comment type="subcellular location">
    <subcellularLocation>
        <location evidence="1">Membrane</location>
        <topology evidence="1">Multi-pass membrane protein</topology>
    </subcellularLocation>
</comment>
<evidence type="ECO:0000256" key="2">
    <source>
        <dbReference type="ARBA" id="ARBA00022692"/>
    </source>
</evidence>
<name>A0ABY0FL19_9BACT</name>
<protein>
    <recommendedName>
        <fullName evidence="6">TM7S3/TM198-like domain-containing protein</fullName>
    </recommendedName>
</protein>
<feature type="transmembrane region" description="Helical" evidence="5">
    <location>
        <begin position="89"/>
        <end position="107"/>
    </location>
</feature>
<evidence type="ECO:0000259" key="6">
    <source>
        <dbReference type="Pfam" id="PF13886"/>
    </source>
</evidence>
<evidence type="ECO:0000256" key="3">
    <source>
        <dbReference type="ARBA" id="ARBA00022989"/>
    </source>
</evidence>
<reference evidence="7 8" key="1">
    <citation type="journal article" date="2018" name="bioRxiv">
        <title>Evidence of independent acquisition and adaption of ultra-small bacteria to human hosts across the highly diverse yet reduced genomes of the phylum Saccharibacteria.</title>
        <authorList>
            <person name="McLean J.S."/>
            <person name="Bor B."/>
            <person name="To T.T."/>
            <person name="Liu Q."/>
            <person name="Kearns K.A."/>
            <person name="Solden L.M."/>
            <person name="Wrighton K.C."/>
            <person name="He X."/>
            <person name="Shi W."/>
        </authorList>
    </citation>
    <scope>NUCLEOTIDE SEQUENCE [LARGE SCALE GENOMIC DNA]</scope>
    <source>
        <strain evidence="7 8">TM7_G3_2_Rum_HOT_351B</strain>
    </source>
</reference>
<dbReference type="EMBL" id="PRLM01000006">
    <property type="protein sequence ID" value="RYC74436.1"/>
    <property type="molecule type" value="Genomic_DNA"/>
</dbReference>
<evidence type="ECO:0000256" key="1">
    <source>
        <dbReference type="ARBA" id="ARBA00004141"/>
    </source>
</evidence>
<feature type="transmembrane region" description="Helical" evidence="5">
    <location>
        <begin position="66"/>
        <end position="84"/>
    </location>
</feature>
<reference evidence="7 8" key="2">
    <citation type="journal article" date="2020" name="Cell Rep.">
        <title>Acquisition and Adaptation of Ultra-small Parasitic Reduced Genome Bacteria to Mammalian Hosts.</title>
        <authorList>
            <person name="McLean J.S."/>
            <person name="Bor B."/>
            <person name="Kerns K.A."/>
            <person name="Liu Q."/>
            <person name="To T.T."/>
            <person name="Solden L."/>
            <person name="Hendrickson E.L."/>
            <person name="Wrighton K."/>
            <person name="Shi W."/>
            <person name="He X."/>
        </authorList>
    </citation>
    <scope>NUCLEOTIDE SEQUENCE [LARGE SCALE GENOMIC DNA]</scope>
    <source>
        <strain evidence="7 8">TM7_G3_2_Rum_HOT_351B</strain>
    </source>
</reference>
<feature type="transmembrane region" description="Helical" evidence="5">
    <location>
        <begin position="163"/>
        <end position="182"/>
    </location>
</feature>
<organism evidence="7 8">
    <name type="scientific">Candidatus Nanosyncoccus alces</name>
    <dbReference type="NCBI Taxonomy" id="2171997"/>
    <lineage>
        <taxon>Bacteria</taxon>
        <taxon>Candidatus Saccharimonadota</taxon>
        <taxon>Candidatus Nanosyncoccalia</taxon>
        <taxon>Candidatus Nanosyncoccales</taxon>
        <taxon>Candidatus Nanosyncoccaceae</taxon>
        <taxon>Candidatus Nanosyncoccus</taxon>
    </lineage>
</organism>
<dbReference type="Pfam" id="PF13886">
    <property type="entry name" value="TM7S3_TM198"/>
    <property type="match status" value="1"/>
</dbReference>
<evidence type="ECO:0000256" key="4">
    <source>
        <dbReference type="ARBA" id="ARBA00023136"/>
    </source>
</evidence>
<dbReference type="RefSeq" id="WP_129735218.1">
    <property type="nucleotide sequence ID" value="NZ_PRLM01000006.1"/>
</dbReference>
<evidence type="ECO:0000313" key="7">
    <source>
        <dbReference type="EMBL" id="RYC74436.1"/>
    </source>
</evidence>